<dbReference type="Proteomes" id="UP000220669">
    <property type="component" value="Unassembled WGS sequence"/>
</dbReference>
<accession>A0A2A7SKN7</accession>
<dbReference type="Proteomes" id="UP000254070">
    <property type="component" value="Unassembled WGS sequence"/>
</dbReference>
<dbReference type="EMBL" id="LEPB01000001">
    <property type="protein sequence ID" value="RCA12267.1"/>
    <property type="molecule type" value="Genomic_DNA"/>
</dbReference>
<evidence type="ECO:0000313" key="1">
    <source>
        <dbReference type="EMBL" id="PEH43865.1"/>
    </source>
</evidence>
<dbReference type="EC" id="3.2.2.-" evidence="3"/>
<evidence type="ECO:0000313" key="3">
    <source>
        <dbReference type="EMBL" id="STP29278.1"/>
    </source>
</evidence>
<evidence type="ECO:0000313" key="4">
    <source>
        <dbReference type="Proteomes" id="UP000220669"/>
    </source>
</evidence>
<keyword evidence="3" id="KW-0326">Glycosidase</keyword>
<dbReference type="EMBL" id="UGIF01000002">
    <property type="protein sequence ID" value="STP29278.1"/>
    <property type="molecule type" value="Genomic_DNA"/>
</dbReference>
<name>A0A2A7SKN7_9ENTE</name>
<dbReference type="RefSeq" id="WP_005877321.1">
    <property type="nucleotide sequence ID" value="NZ_CABGIQ010000023.1"/>
</dbReference>
<dbReference type="InterPro" id="IPR021380">
    <property type="entry name" value="DUF3013"/>
</dbReference>
<dbReference type="KEGG" id="edu:LIU_03650"/>
<reference evidence="1 4" key="2">
    <citation type="submission" date="2017-09" db="EMBL/GenBank/DDBJ databases">
        <title>FDA dAtabase for Regulatory Grade micrObial Sequences (FDA-ARGOS): Supporting development and validation of Infectious Disease Dx tests.</title>
        <authorList>
            <person name="Minogue T."/>
            <person name="Wolcott M."/>
            <person name="Wasieloski L."/>
            <person name="Aguilar W."/>
            <person name="Moore D."/>
            <person name="Tallon L.J."/>
            <person name="Sadzewicz L."/>
            <person name="Ott S."/>
            <person name="Zhao X."/>
            <person name="Nagaraj S."/>
            <person name="Vavikolanu K."/>
            <person name="Aluvathingal J."/>
            <person name="Nadendla S."/>
            <person name="Sichtig H."/>
        </authorList>
    </citation>
    <scope>NUCLEOTIDE SEQUENCE [LARGE SCALE GENOMIC DNA]</scope>
    <source>
        <strain evidence="1 4">FDAARGOS_396</strain>
    </source>
</reference>
<organism evidence="3 6">
    <name type="scientific">Enterococcus durans</name>
    <dbReference type="NCBI Taxonomy" id="53345"/>
    <lineage>
        <taxon>Bacteria</taxon>
        <taxon>Bacillati</taxon>
        <taxon>Bacillota</taxon>
        <taxon>Bacilli</taxon>
        <taxon>Lactobacillales</taxon>
        <taxon>Enterococcaceae</taxon>
        <taxon>Enterococcus</taxon>
    </lineage>
</organism>
<sequence length="162" mass="18610">MKKENLLDYLDQAIEKTITDYDVALDWDTKNHTIEIIVRLFAENKAHFEIDDAEGVVSEEDVIEFEDGILLFNPQKSNFDEADYLAVIPYEGKKGLKKSVVDALIEYLNEVLAEGQSDLLDFLDTDDETAVFELTFDNQKLAELVEEKQQNQSDAYLPYPSY</sequence>
<evidence type="ECO:0000313" key="2">
    <source>
        <dbReference type="EMBL" id="RCA12267.1"/>
    </source>
</evidence>
<proteinExistence type="predicted"/>
<gene>
    <name evidence="1" type="ORF">CRM96_02015</name>
    <name evidence="2" type="ORF">EA71_00474</name>
    <name evidence="3" type="ORF">NCTC8129_01473</name>
</gene>
<dbReference type="Pfam" id="PF11217">
    <property type="entry name" value="DUF3013"/>
    <property type="match status" value="1"/>
</dbReference>
<dbReference type="EMBL" id="PDEB01000004">
    <property type="protein sequence ID" value="PEH43865.1"/>
    <property type="molecule type" value="Genomic_DNA"/>
</dbReference>
<dbReference type="Proteomes" id="UP000252797">
    <property type="component" value="Unassembled WGS sequence"/>
</dbReference>
<dbReference type="GO" id="GO:0016798">
    <property type="term" value="F:hydrolase activity, acting on glycosyl bonds"/>
    <property type="evidence" value="ECO:0007669"/>
    <property type="project" value="UniProtKB-KW"/>
</dbReference>
<evidence type="ECO:0000313" key="6">
    <source>
        <dbReference type="Proteomes" id="UP000254070"/>
    </source>
</evidence>
<dbReference type="AlphaFoldDB" id="A0A2A7SKN7"/>
<evidence type="ECO:0000313" key="5">
    <source>
        <dbReference type="Proteomes" id="UP000252797"/>
    </source>
</evidence>
<keyword evidence="3" id="KW-0378">Hydrolase</keyword>
<dbReference type="STRING" id="53345.LIU_03650"/>
<reference evidence="3 6" key="3">
    <citation type="submission" date="2018-06" db="EMBL/GenBank/DDBJ databases">
        <authorList>
            <consortium name="Pathogen Informatics"/>
            <person name="Doyle S."/>
        </authorList>
    </citation>
    <scope>NUCLEOTIDE SEQUENCE [LARGE SCALE GENOMIC DNA]</scope>
    <source>
        <strain evidence="3 6">NCTC8129</strain>
    </source>
</reference>
<dbReference type="Gene3D" id="3.40.50.11250">
    <property type="entry name" value="Protein of unknown function DUF3013"/>
    <property type="match status" value="1"/>
</dbReference>
<dbReference type="GeneID" id="56743109"/>
<reference evidence="2 5" key="1">
    <citation type="submission" date="2015-06" db="EMBL/GenBank/DDBJ databases">
        <title>The Genome Sequence of Enterococcus durans 4EA1.</title>
        <authorList>
            <consortium name="The Broad Institute Genomics Platform"/>
            <consortium name="The Broad Institute Genome Sequencing Center for Infectious Disease"/>
            <person name="Earl A.M."/>
            <person name="Van Tyne D."/>
            <person name="Lebreton F."/>
            <person name="Saavedra J.T."/>
            <person name="Gilmore M.S."/>
            <person name="Manson Mcguire A."/>
            <person name="Clock S."/>
            <person name="Crupain M."/>
            <person name="Rangan U."/>
            <person name="Young S."/>
            <person name="Abouelleil A."/>
            <person name="Cao P."/>
            <person name="Chapman S.B."/>
            <person name="Griggs A."/>
            <person name="Priest M."/>
            <person name="Shea T."/>
            <person name="Wortman J."/>
            <person name="Nusbaum C."/>
            <person name="Birren B."/>
        </authorList>
    </citation>
    <scope>NUCLEOTIDE SEQUENCE [LARGE SCALE GENOMIC DNA]</scope>
    <source>
        <strain evidence="2 5">4EA1</strain>
    </source>
</reference>
<protein>
    <submittedName>
        <fullName evidence="3">DNA-3-methyladenine glycosylase</fullName>
        <ecNumber evidence="3">3.2.2.-</ecNumber>
    </submittedName>
    <submittedName>
        <fullName evidence="1">DUF3013 domain-containing protein</fullName>
    </submittedName>
</protein>